<proteinExistence type="predicted"/>
<accession>A0AAW1QGW8</accession>
<gene>
    <name evidence="2" type="ORF">WJX74_006323</name>
</gene>
<dbReference type="InterPro" id="IPR036882">
    <property type="entry name" value="Alba-like_dom_sf"/>
</dbReference>
<keyword evidence="3" id="KW-1185">Reference proteome</keyword>
<dbReference type="Gene3D" id="3.30.110.20">
    <property type="entry name" value="Alba-like domain"/>
    <property type="match status" value="2"/>
</dbReference>
<protein>
    <submittedName>
        <fullName evidence="2">Uncharacterized protein</fullName>
    </submittedName>
</protein>
<name>A0AAW1QGW8_9CHLO</name>
<evidence type="ECO:0000256" key="1">
    <source>
        <dbReference type="SAM" id="MobiDB-lite"/>
    </source>
</evidence>
<dbReference type="GO" id="GO:0003676">
    <property type="term" value="F:nucleic acid binding"/>
    <property type="evidence" value="ECO:0007669"/>
    <property type="project" value="InterPro"/>
</dbReference>
<evidence type="ECO:0000313" key="3">
    <source>
        <dbReference type="Proteomes" id="UP001438707"/>
    </source>
</evidence>
<evidence type="ECO:0000313" key="2">
    <source>
        <dbReference type="EMBL" id="KAK9820688.1"/>
    </source>
</evidence>
<organism evidence="2 3">
    <name type="scientific">Apatococcus lobatus</name>
    <dbReference type="NCBI Taxonomy" id="904363"/>
    <lineage>
        <taxon>Eukaryota</taxon>
        <taxon>Viridiplantae</taxon>
        <taxon>Chlorophyta</taxon>
        <taxon>core chlorophytes</taxon>
        <taxon>Trebouxiophyceae</taxon>
        <taxon>Chlorellales</taxon>
        <taxon>Chlorellaceae</taxon>
        <taxon>Apatococcus</taxon>
    </lineage>
</organism>
<dbReference type="Proteomes" id="UP001438707">
    <property type="component" value="Unassembled WGS sequence"/>
</dbReference>
<comment type="caution">
    <text evidence="2">The sequence shown here is derived from an EMBL/GenBank/DDBJ whole genome shotgun (WGS) entry which is preliminary data.</text>
</comment>
<feature type="compositionally biased region" description="Polar residues" evidence="1">
    <location>
        <begin position="44"/>
        <end position="56"/>
    </location>
</feature>
<dbReference type="AlphaFoldDB" id="A0AAW1QGW8"/>
<feature type="compositionally biased region" description="Basic and acidic residues" evidence="1">
    <location>
        <begin position="30"/>
        <end position="41"/>
    </location>
</feature>
<dbReference type="PANTHER" id="PTHR35331:SF1">
    <property type="entry name" value="STAGE V SPORULATION PROTEIN S"/>
    <property type="match status" value="1"/>
</dbReference>
<dbReference type="Pfam" id="PF04232">
    <property type="entry name" value="SpoVS"/>
    <property type="match status" value="2"/>
</dbReference>
<feature type="region of interest" description="Disordered" evidence="1">
    <location>
        <begin position="16"/>
        <end position="94"/>
    </location>
</feature>
<dbReference type="InterPro" id="IPR007347">
    <property type="entry name" value="SpoVS"/>
</dbReference>
<dbReference type="EMBL" id="JALJOS010000045">
    <property type="protein sequence ID" value="KAK9820688.1"/>
    <property type="molecule type" value="Genomic_DNA"/>
</dbReference>
<feature type="compositionally biased region" description="Basic and acidic residues" evidence="1">
    <location>
        <begin position="57"/>
        <end position="76"/>
    </location>
</feature>
<reference evidence="2 3" key="1">
    <citation type="journal article" date="2024" name="Nat. Commun.">
        <title>Phylogenomics reveals the evolutionary origins of lichenization in chlorophyte algae.</title>
        <authorList>
            <person name="Puginier C."/>
            <person name="Libourel C."/>
            <person name="Otte J."/>
            <person name="Skaloud P."/>
            <person name="Haon M."/>
            <person name="Grisel S."/>
            <person name="Petersen M."/>
            <person name="Berrin J.G."/>
            <person name="Delaux P.M."/>
            <person name="Dal Grande F."/>
            <person name="Keller J."/>
        </authorList>
    </citation>
    <scope>NUCLEOTIDE SEQUENCE [LARGE SCALE GENOMIC DNA]</scope>
    <source>
        <strain evidence="2 3">SAG 2145</strain>
    </source>
</reference>
<dbReference type="PANTHER" id="PTHR35331">
    <property type="entry name" value="STAGE V SPORULATION PROTEIN S"/>
    <property type="match status" value="1"/>
</dbReference>
<sequence length="280" mass="30736">MVPGPTVAQELDMSLDDIIDNTARDVASGKADRKRREDRAASRQKSSSPYSRPQNDSSRRQPEGSRRHERGDRVRGAAESQYDESGFPSDFIRVSSNSPPKLVAGKIAHNSRNDQPPRVMAIGHDSLNQAVKAVAIARKYCSDPPPGQAEAFDLTCQPAFRDEGALEKNAKPSLALYLAKRRISDRQPSPHGMELTVGSNSEPSTVAGALAARVRESRDVCLTAIGIDAVAIAIRAVCFARLYLQNDHLDIKCQPEFMKVKKATHELSGLRFIILVEDTY</sequence>